<feature type="DNA-binding region" description="Homeobox" evidence="5">
    <location>
        <begin position="115"/>
        <end position="151"/>
    </location>
</feature>
<dbReference type="OrthoDB" id="6159439at2759"/>
<evidence type="ECO:0000256" key="4">
    <source>
        <dbReference type="ARBA" id="ARBA00023242"/>
    </source>
</evidence>
<keyword evidence="3 5" id="KW-0371">Homeobox</keyword>
<gene>
    <name evidence="8" type="primary">DUXB</name>
</gene>
<proteinExistence type="predicted"/>
<dbReference type="GO" id="GO:0000977">
    <property type="term" value="F:RNA polymerase II transcription regulatory region sequence-specific DNA binding"/>
    <property type="evidence" value="ECO:0007669"/>
    <property type="project" value="TreeGrafter"/>
</dbReference>
<accession>A0A8D2DCC4</accession>
<protein>
    <submittedName>
        <fullName evidence="8">Double homeobox B</fullName>
    </submittedName>
</protein>
<dbReference type="SMART" id="SM00389">
    <property type="entry name" value="HOX"/>
    <property type="match status" value="2"/>
</dbReference>
<dbReference type="Pfam" id="PF00046">
    <property type="entry name" value="Homeodomain"/>
    <property type="match status" value="2"/>
</dbReference>
<keyword evidence="9" id="KW-1185">Reference proteome</keyword>
<dbReference type="InterPro" id="IPR001356">
    <property type="entry name" value="HD"/>
</dbReference>
<comment type="subcellular location">
    <subcellularLocation>
        <location evidence="1 5 6">Nucleus</location>
    </subcellularLocation>
</comment>
<sequence length="322" mass="36759">FLYQGLNSGVDTWQGRMVYSQSQRKTLLACFEHDPNPDKATREQLAKEIGIPGYKIQIWFKNQRSRRKKLESGCSLGKDPIQGHDQSQLPTKECVTKEARQDQIPLTTTQGTLVQAFERNHIPDAATRKKLAKPTGIQELSIQMWFQNQRSLYPEWSRGEPINFLVGDTSGRPELTNQLQETDLFIRPDGSYHLPSSDSFCDNQTISPAPLLSSGIMQPTQAVQGGEDSEPPLTFMNHLPELLTPGEDFSDTQVPFWTQFQEECQNHKEQTGIGVLKDPSQPHPEYKEPQNLGHVDISFIMQWWDEGRQALIEEWQPLEEVQ</sequence>
<evidence type="ECO:0000313" key="8">
    <source>
        <dbReference type="Ensembl" id="ENSSVLP00005022192.1"/>
    </source>
</evidence>
<name>A0A8D2DCC4_SCIVU</name>
<feature type="DNA-binding region" description="Homeobox" evidence="5">
    <location>
        <begin position="12"/>
        <end position="71"/>
    </location>
</feature>
<dbReference type="PROSITE" id="PS50071">
    <property type="entry name" value="HOMEOBOX_2"/>
    <property type="match status" value="2"/>
</dbReference>
<dbReference type="Ensembl" id="ENSSVLT00005024700.1">
    <property type="protein sequence ID" value="ENSSVLP00005022192.1"/>
    <property type="gene ID" value="ENSSVLG00005017671.1"/>
</dbReference>
<dbReference type="GO" id="GO:0005634">
    <property type="term" value="C:nucleus"/>
    <property type="evidence" value="ECO:0007669"/>
    <property type="project" value="UniProtKB-SubCell"/>
</dbReference>
<dbReference type="AlphaFoldDB" id="A0A8D2DCC4"/>
<reference evidence="8" key="1">
    <citation type="submission" date="2025-08" db="UniProtKB">
        <authorList>
            <consortium name="Ensembl"/>
        </authorList>
    </citation>
    <scope>IDENTIFICATION</scope>
</reference>
<dbReference type="CDD" id="cd00086">
    <property type="entry name" value="homeodomain"/>
    <property type="match status" value="2"/>
</dbReference>
<evidence type="ECO:0000256" key="5">
    <source>
        <dbReference type="PROSITE-ProRule" id="PRU00108"/>
    </source>
</evidence>
<evidence type="ECO:0000256" key="2">
    <source>
        <dbReference type="ARBA" id="ARBA00023125"/>
    </source>
</evidence>
<dbReference type="PANTHER" id="PTHR46123:SF5">
    <property type="entry name" value="DOUBLE HOMEOBOX PROTEIN B"/>
    <property type="match status" value="1"/>
</dbReference>
<organism evidence="8 9">
    <name type="scientific">Sciurus vulgaris</name>
    <name type="common">Eurasian red squirrel</name>
    <dbReference type="NCBI Taxonomy" id="55149"/>
    <lineage>
        <taxon>Eukaryota</taxon>
        <taxon>Metazoa</taxon>
        <taxon>Chordata</taxon>
        <taxon>Craniata</taxon>
        <taxon>Vertebrata</taxon>
        <taxon>Euteleostomi</taxon>
        <taxon>Mammalia</taxon>
        <taxon>Eutheria</taxon>
        <taxon>Euarchontoglires</taxon>
        <taxon>Glires</taxon>
        <taxon>Rodentia</taxon>
        <taxon>Sciuromorpha</taxon>
        <taxon>Sciuridae</taxon>
        <taxon>Sciurinae</taxon>
        <taxon>Sciurini</taxon>
        <taxon>Sciurus</taxon>
    </lineage>
</organism>
<reference evidence="8" key="2">
    <citation type="submission" date="2025-09" db="UniProtKB">
        <authorList>
            <consortium name="Ensembl"/>
        </authorList>
    </citation>
    <scope>IDENTIFICATION</scope>
</reference>
<dbReference type="InterPro" id="IPR017970">
    <property type="entry name" value="Homeobox_CS"/>
</dbReference>
<evidence type="ECO:0000256" key="1">
    <source>
        <dbReference type="ARBA" id="ARBA00004123"/>
    </source>
</evidence>
<dbReference type="Gene3D" id="1.10.10.60">
    <property type="entry name" value="Homeodomain-like"/>
    <property type="match status" value="2"/>
</dbReference>
<feature type="domain" description="Homeobox" evidence="7">
    <location>
        <begin position="113"/>
        <end position="150"/>
    </location>
</feature>
<evidence type="ECO:0000313" key="9">
    <source>
        <dbReference type="Proteomes" id="UP000694564"/>
    </source>
</evidence>
<feature type="domain" description="Homeobox" evidence="7">
    <location>
        <begin position="10"/>
        <end position="70"/>
    </location>
</feature>
<dbReference type="PROSITE" id="PS00027">
    <property type="entry name" value="HOMEOBOX_1"/>
    <property type="match status" value="1"/>
</dbReference>
<evidence type="ECO:0000259" key="7">
    <source>
        <dbReference type="PROSITE" id="PS50071"/>
    </source>
</evidence>
<dbReference type="SUPFAM" id="SSF46689">
    <property type="entry name" value="Homeodomain-like"/>
    <property type="match status" value="2"/>
</dbReference>
<dbReference type="Proteomes" id="UP000694564">
    <property type="component" value="Chromosome 17"/>
</dbReference>
<dbReference type="InterPro" id="IPR051306">
    <property type="entry name" value="Homeobox_regulator"/>
</dbReference>
<dbReference type="GeneTree" id="ENSGT00940000165352"/>
<keyword evidence="2 5" id="KW-0238">DNA-binding</keyword>
<dbReference type="GO" id="GO:0000981">
    <property type="term" value="F:DNA-binding transcription factor activity, RNA polymerase II-specific"/>
    <property type="evidence" value="ECO:0007669"/>
    <property type="project" value="InterPro"/>
</dbReference>
<dbReference type="InterPro" id="IPR009057">
    <property type="entry name" value="Homeodomain-like_sf"/>
</dbReference>
<keyword evidence="4 5" id="KW-0539">Nucleus</keyword>
<evidence type="ECO:0000256" key="3">
    <source>
        <dbReference type="ARBA" id="ARBA00023155"/>
    </source>
</evidence>
<dbReference type="PANTHER" id="PTHR46123">
    <property type="entry name" value="MIX-TYPE HOMEOBOX GENE 1-RELATED"/>
    <property type="match status" value="1"/>
</dbReference>
<evidence type="ECO:0000256" key="6">
    <source>
        <dbReference type="RuleBase" id="RU000682"/>
    </source>
</evidence>